<organism evidence="1 2">
    <name type="scientific">Kushneria konosiri</name>
    <dbReference type="NCBI Taxonomy" id="698828"/>
    <lineage>
        <taxon>Bacteria</taxon>
        <taxon>Pseudomonadati</taxon>
        <taxon>Pseudomonadota</taxon>
        <taxon>Gammaproteobacteria</taxon>
        <taxon>Oceanospirillales</taxon>
        <taxon>Halomonadaceae</taxon>
        <taxon>Kushneria</taxon>
    </lineage>
</organism>
<evidence type="ECO:0000313" key="2">
    <source>
        <dbReference type="Proteomes" id="UP000250025"/>
    </source>
</evidence>
<gene>
    <name evidence="1" type="ORF">B9G99_11745</name>
</gene>
<name>A0A2Z2H7S8_9GAMM</name>
<dbReference type="OrthoDB" id="345880at2"/>
<protein>
    <submittedName>
        <fullName evidence="1">Uncharacterized protein</fullName>
    </submittedName>
</protein>
<dbReference type="Proteomes" id="UP000250025">
    <property type="component" value="Chromosome"/>
</dbReference>
<dbReference type="EMBL" id="CP021323">
    <property type="protein sequence ID" value="ARS53442.1"/>
    <property type="molecule type" value="Genomic_DNA"/>
</dbReference>
<reference evidence="1 2" key="1">
    <citation type="journal article" date="2017" name="Int. J. Syst. Evol. Microbiol.">
        <title>Kushneria konosiri sp. nov., isolated from the Korean salt-fermented seafood Daemi-jeot.</title>
        <authorList>
            <person name="Yun J.H."/>
            <person name="Park S.K."/>
            <person name="Lee J.Y."/>
            <person name="Jung M.J."/>
            <person name="Bae J.W."/>
        </authorList>
    </citation>
    <scope>NUCLEOTIDE SEQUENCE [LARGE SCALE GENOMIC DNA]</scope>
    <source>
        <strain evidence="1 2">X49</strain>
    </source>
</reference>
<dbReference type="SUPFAM" id="SSF159501">
    <property type="entry name" value="EreA/ChaN-like"/>
    <property type="match status" value="1"/>
</dbReference>
<proteinExistence type="predicted"/>
<keyword evidence="2" id="KW-1185">Reference proteome</keyword>
<dbReference type="AlphaFoldDB" id="A0A2Z2H7S8"/>
<evidence type="ECO:0000313" key="1">
    <source>
        <dbReference type="EMBL" id="ARS53442.1"/>
    </source>
</evidence>
<dbReference type="KEGG" id="kus:B9G99_11745"/>
<accession>A0A2Z2H7S8</accession>
<dbReference type="RefSeq" id="WP_086622319.1">
    <property type="nucleotide sequence ID" value="NZ_CP021323.1"/>
</dbReference>
<sequence length="309" mass="35431">MAHRPETLMVELFRRRTLVGLGEIHWCPQVMEAITALLESPALEGTFDDIVVEFGSARHQAWLDRYISGEDMDDAGLEAVWQDTLYFLLWSPTVYANFFRRLRAVNLGRAFEHRVRVVLAEPAIDWETLDGEGFARWHEQRERAYAECIKQEVLGRGRRAVLIFGLRHLTHHSLPDAPYRPLAERLVKRYPGIIELIHPYHGEKGVFSGDHLYLDVRHNGLMLPAAAESSSGPAMIDHIWFLGDLERRIALPDALFADMTWLVTIVTRLQRLGEDHVARARRLMTAPQRAIFDDCLARHQGNMQKGPAE</sequence>